<dbReference type="OrthoDB" id="9764416at2"/>
<evidence type="ECO:0000256" key="7">
    <source>
        <dbReference type="ARBA" id="ARBA00022989"/>
    </source>
</evidence>
<feature type="transmembrane region" description="Helical" evidence="10">
    <location>
        <begin position="105"/>
        <end position="124"/>
    </location>
</feature>
<dbReference type="GO" id="GO:0015293">
    <property type="term" value="F:symporter activity"/>
    <property type="evidence" value="ECO:0007669"/>
    <property type="project" value="UniProtKB-KW"/>
</dbReference>
<dbReference type="PANTHER" id="PTHR48086:SF6">
    <property type="entry name" value="CATION_ACETATE SYMPORTER ACTP"/>
    <property type="match status" value="1"/>
</dbReference>
<keyword evidence="4" id="KW-1003">Cell membrane</keyword>
<dbReference type="InterPro" id="IPR038377">
    <property type="entry name" value="Na/Glc_symporter_sf"/>
</dbReference>
<feature type="transmembrane region" description="Helical" evidence="10">
    <location>
        <begin position="503"/>
        <end position="522"/>
    </location>
</feature>
<keyword evidence="5 10" id="KW-0812">Transmembrane</keyword>
<dbReference type="EMBL" id="UNOZ01000019">
    <property type="protein sequence ID" value="SYX90502.1"/>
    <property type="molecule type" value="Genomic_DNA"/>
</dbReference>
<dbReference type="InterPro" id="IPR050277">
    <property type="entry name" value="Sodium:Solute_Symporter"/>
</dbReference>
<evidence type="ECO:0000256" key="2">
    <source>
        <dbReference type="ARBA" id="ARBA00006434"/>
    </source>
</evidence>
<dbReference type="Pfam" id="PF00474">
    <property type="entry name" value="SSF"/>
    <property type="match status" value="1"/>
</dbReference>
<proteinExistence type="inferred from homology"/>
<dbReference type="GO" id="GO:0015123">
    <property type="term" value="F:acetate transmembrane transporter activity"/>
    <property type="evidence" value="ECO:0007669"/>
    <property type="project" value="TreeGrafter"/>
</dbReference>
<evidence type="ECO:0000313" key="12">
    <source>
        <dbReference type="EMBL" id="SYX90502.1"/>
    </source>
</evidence>
<evidence type="ECO:0000256" key="4">
    <source>
        <dbReference type="ARBA" id="ARBA00022475"/>
    </source>
</evidence>
<accession>A0A383RTX9</accession>
<evidence type="ECO:0000256" key="6">
    <source>
        <dbReference type="ARBA" id="ARBA00022847"/>
    </source>
</evidence>
<evidence type="ECO:0000256" key="9">
    <source>
        <dbReference type="RuleBase" id="RU362091"/>
    </source>
</evidence>
<feature type="transmembrane region" description="Helical" evidence="10">
    <location>
        <begin position="409"/>
        <end position="428"/>
    </location>
</feature>
<dbReference type="CDD" id="cd11480">
    <property type="entry name" value="SLC5sbd_u4"/>
    <property type="match status" value="1"/>
</dbReference>
<dbReference type="PROSITE" id="PS50283">
    <property type="entry name" value="NA_SOLUT_SYMP_3"/>
    <property type="match status" value="1"/>
</dbReference>
<feature type="transmembrane region" description="Helical" evidence="10">
    <location>
        <begin position="145"/>
        <end position="164"/>
    </location>
</feature>
<dbReference type="NCBIfam" id="TIGR00813">
    <property type="entry name" value="sss"/>
    <property type="match status" value="1"/>
</dbReference>
<dbReference type="Proteomes" id="UP000263595">
    <property type="component" value="Unassembled WGS sequence"/>
</dbReference>
<feature type="transmembrane region" description="Helical" evidence="10">
    <location>
        <begin position="299"/>
        <end position="324"/>
    </location>
</feature>
<dbReference type="InterPro" id="IPR001734">
    <property type="entry name" value="Na/solute_symporter"/>
</dbReference>
<evidence type="ECO:0000256" key="5">
    <source>
        <dbReference type="ARBA" id="ARBA00022692"/>
    </source>
</evidence>
<evidence type="ECO:0000256" key="1">
    <source>
        <dbReference type="ARBA" id="ARBA00004651"/>
    </source>
</evidence>
<reference evidence="13" key="1">
    <citation type="submission" date="2018-08" db="EMBL/GenBank/DDBJ databases">
        <authorList>
            <person name="Blom J."/>
        </authorList>
    </citation>
    <scope>NUCLEOTIDE SEQUENCE [LARGE SCALE GENOMIC DNA]</scope>
    <source>
        <strain evidence="13">CCOS 865</strain>
    </source>
</reference>
<feature type="transmembrane region" description="Helical" evidence="10">
    <location>
        <begin position="359"/>
        <end position="388"/>
    </location>
</feature>
<dbReference type="GO" id="GO:0005886">
    <property type="term" value="C:plasma membrane"/>
    <property type="evidence" value="ECO:0007669"/>
    <property type="project" value="UniProtKB-SubCell"/>
</dbReference>
<comment type="similarity">
    <text evidence="2 9">Belongs to the sodium:solute symporter (SSF) (TC 2.A.21) family.</text>
</comment>
<dbReference type="PANTHER" id="PTHR48086">
    <property type="entry name" value="SODIUM/PROLINE SYMPORTER-RELATED"/>
    <property type="match status" value="1"/>
</dbReference>
<keyword evidence="8 10" id="KW-0472">Membrane</keyword>
<evidence type="ECO:0000256" key="11">
    <source>
        <dbReference type="SAM" id="SignalP"/>
    </source>
</evidence>
<protein>
    <submittedName>
        <fullName evidence="12">Cation/acetate symporter ActP</fullName>
    </submittedName>
</protein>
<dbReference type="NCBIfam" id="NF006903">
    <property type="entry name" value="PRK09395.1"/>
    <property type="match status" value="1"/>
</dbReference>
<dbReference type="GO" id="GO:0006847">
    <property type="term" value="P:plasma membrane acetate transport"/>
    <property type="evidence" value="ECO:0007669"/>
    <property type="project" value="TreeGrafter"/>
</dbReference>
<dbReference type="Gene3D" id="1.20.1730.10">
    <property type="entry name" value="Sodium/glucose cotransporter"/>
    <property type="match status" value="1"/>
</dbReference>
<keyword evidence="13" id="KW-1185">Reference proteome</keyword>
<feature type="signal peptide" evidence="11">
    <location>
        <begin position="1"/>
        <end position="20"/>
    </location>
</feature>
<name>A0A383RTX9_9PSED</name>
<evidence type="ECO:0000313" key="13">
    <source>
        <dbReference type="Proteomes" id="UP000263595"/>
    </source>
</evidence>
<keyword evidence="6" id="KW-0769">Symport</keyword>
<keyword evidence="3" id="KW-0813">Transport</keyword>
<keyword evidence="7 10" id="KW-1133">Transmembrane helix</keyword>
<dbReference type="RefSeq" id="WP_119141790.1">
    <property type="nucleotide sequence ID" value="NZ_CBCSFL010000007.1"/>
</dbReference>
<organism evidence="12 13">
    <name type="scientific">Pseudomonas reidholzensis</name>
    <dbReference type="NCBI Taxonomy" id="1785162"/>
    <lineage>
        <taxon>Bacteria</taxon>
        <taxon>Pseudomonadati</taxon>
        <taxon>Pseudomonadota</taxon>
        <taxon>Gammaproteobacteria</taxon>
        <taxon>Pseudomonadales</taxon>
        <taxon>Pseudomonadaceae</taxon>
        <taxon>Pseudomonas</taxon>
    </lineage>
</organism>
<feature type="transmembrane region" description="Helical" evidence="10">
    <location>
        <begin position="214"/>
        <end position="233"/>
    </location>
</feature>
<dbReference type="AlphaFoldDB" id="A0A383RTX9"/>
<evidence type="ECO:0000256" key="10">
    <source>
        <dbReference type="SAM" id="Phobius"/>
    </source>
</evidence>
<sequence length="554" mass="58022">MKRLLQAGAALGLCSGSAMAVADAVTGHAQQPNYTAITIFLAFVLSTIAITYWAAGKTRSAADFYSAGGGISGMQNGFAIAGDYMSAAVLLGVSSMVFASGFDGMIYSVSAILGWPLIMFLIAERLRNLGRFTLADIIAYRLDPVGTRLFSAFSSFVVVCFYLIVQMVGAGQLINLLFGLDYEIAVVCVGVLMVVYVTFGGMVATTWVQIIKAVLLLSGGILLTILALQHFGFSVTKMLDTAVASHQSGVKILGPLKIASDPLSMISLSLGLVFGIAGLPHIMMRFFTVPDAKAARKSVLVAYGLIGLFFILVCVLGTAAISIVGQQPQFFEQGVIGGPLLGGVNMAIMHLAQALGGDLMFGFLAAVAFATILAVVAGLALAGASAISHDLYANVLCKGTPCPKTEMRVSRWATVGLGVVAVLLGIAFKGQNVAFLVALAFGIAASSNFPILLLAMYWKGLTSRGAISGGLIGLISALVLVLLSPGVWVKVLGQPQALFPYDYPALFSMPLAFVTAWAVSCLDRSNRSVVERAAFEPQCIRAQTGWGADKAVQH</sequence>
<feature type="transmembrane region" description="Helical" evidence="10">
    <location>
        <begin position="434"/>
        <end position="458"/>
    </location>
</feature>
<feature type="chain" id="PRO_5016821780" evidence="11">
    <location>
        <begin position="21"/>
        <end position="554"/>
    </location>
</feature>
<feature type="transmembrane region" description="Helical" evidence="10">
    <location>
        <begin position="184"/>
        <end position="207"/>
    </location>
</feature>
<feature type="transmembrane region" description="Helical" evidence="10">
    <location>
        <begin position="265"/>
        <end position="287"/>
    </location>
</feature>
<feature type="transmembrane region" description="Helical" evidence="10">
    <location>
        <begin position="76"/>
        <end position="99"/>
    </location>
</feature>
<feature type="transmembrane region" description="Helical" evidence="10">
    <location>
        <begin position="465"/>
        <end position="483"/>
    </location>
</feature>
<feature type="transmembrane region" description="Helical" evidence="10">
    <location>
        <begin position="34"/>
        <end position="55"/>
    </location>
</feature>
<evidence type="ECO:0000256" key="3">
    <source>
        <dbReference type="ARBA" id="ARBA00022448"/>
    </source>
</evidence>
<evidence type="ECO:0000256" key="8">
    <source>
        <dbReference type="ARBA" id="ARBA00023136"/>
    </source>
</evidence>
<gene>
    <name evidence="12" type="primary">actP</name>
    <name evidence="12" type="ORF">CCOS865_02769</name>
</gene>
<keyword evidence="11" id="KW-0732">Signal</keyword>
<comment type="subcellular location">
    <subcellularLocation>
        <location evidence="1">Cell membrane</location>
        <topology evidence="1">Multi-pass membrane protein</topology>
    </subcellularLocation>
</comment>